<dbReference type="Gene3D" id="3.30.450.50">
    <property type="entry name" value="Longin domain"/>
    <property type="match status" value="1"/>
</dbReference>
<name>A0A182E6X4_ONCOC</name>
<dbReference type="SMART" id="SM00438">
    <property type="entry name" value="ZnF_NFX"/>
    <property type="match status" value="7"/>
</dbReference>
<dbReference type="EMBL" id="UYRW01000758">
    <property type="protein sequence ID" value="VDK70426.1"/>
    <property type="molecule type" value="Genomic_DNA"/>
</dbReference>
<dbReference type="Pfam" id="PF13774">
    <property type="entry name" value="Longin"/>
    <property type="match status" value="1"/>
</dbReference>
<dbReference type="Pfam" id="PF13086">
    <property type="entry name" value="AAA_11"/>
    <property type="match status" value="2"/>
</dbReference>
<dbReference type="InterPro" id="IPR041677">
    <property type="entry name" value="DNA2/NAM7_AAA_11"/>
</dbReference>
<evidence type="ECO:0000256" key="5">
    <source>
        <dbReference type="ARBA" id="ARBA00022771"/>
    </source>
</evidence>
<dbReference type="GO" id="GO:0031048">
    <property type="term" value="P:regulatory ncRNA-mediated heterochromatin formation"/>
    <property type="evidence" value="ECO:0007669"/>
    <property type="project" value="TreeGrafter"/>
</dbReference>
<keyword evidence="5" id="KW-0863">Zinc-finger</keyword>
<feature type="transmembrane region" description="Helical" evidence="9">
    <location>
        <begin position="2220"/>
        <end position="2241"/>
    </location>
</feature>
<evidence type="ECO:0000313" key="14">
    <source>
        <dbReference type="WBParaSite" id="nOo.2.0.1.t03764-RA"/>
    </source>
</evidence>
<dbReference type="InterPro" id="IPR047187">
    <property type="entry name" value="SF1_C_Upf1"/>
</dbReference>
<dbReference type="Proteomes" id="UP000271087">
    <property type="component" value="Unassembled WGS sequence"/>
</dbReference>
<dbReference type="InterPro" id="IPR041679">
    <property type="entry name" value="DNA2/NAM7-like_C"/>
</dbReference>
<dbReference type="PROSITE" id="PS50892">
    <property type="entry name" value="V_SNARE"/>
    <property type="match status" value="1"/>
</dbReference>
<evidence type="ECO:0000256" key="3">
    <source>
        <dbReference type="ARBA" id="ARBA00022723"/>
    </source>
</evidence>
<dbReference type="SMART" id="SM01270">
    <property type="entry name" value="Longin"/>
    <property type="match status" value="1"/>
</dbReference>
<evidence type="ECO:0000256" key="4">
    <source>
        <dbReference type="ARBA" id="ARBA00022737"/>
    </source>
</evidence>
<dbReference type="GO" id="GO:0004386">
    <property type="term" value="F:helicase activity"/>
    <property type="evidence" value="ECO:0007669"/>
    <property type="project" value="InterPro"/>
</dbReference>
<dbReference type="PROSITE" id="PS50859">
    <property type="entry name" value="LONGIN"/>
    <property type="match status" value="1"/>
</dbReference>
<dbReference type="InterPro" id="IPR011012">
    <property type="entry name" value="Longin-like_dom_sf"/>
</dbReference>
<dbReference type="PANTHER" id="PTHR10887">
    <property type="entry name" value="DNA2/NAM7 HELICASE FAMILY"/>
    <property type="match status" value="1"/>
</dbReference>
<dbReference type="InterPro" id="IPR045055">
    <property type="entry name" value="DNA2/NAM7-like"/>
</dbReference>
<gene>
    <name evidence="12" type="ORF">NOO_LOCUS3764</name>
</gene>
<accession>A0A182E6X4</accession>
<dbReference type="CDD" id="cd06008">
    <property type="entry name" value="NF-X1-zinc-finger"/>
    <property type="match status" value="1"/>
</dbReference>
<keyword evidence="9" id="KW-1133">Transmembrane helix</keyword>
<dbReference type="InterPro" id="IPR027417">
    <property type="entry name" value="P-loop_NTPase"/>
</dbReference>
<evidence type="ECO:0000313" key="12">
    <source>
        <dbReference type="EMBL" id="VDK70426.1"/>
    </source>
</evidence>
<evidence type="ECO:0000256" key="6">
    <source>
        <dbReference type="ARBA" id="ARBA00022833"/>
    </source>
</evidence>
<dbReference type="CDD" id="cd18808">
    <property type="entry name" value="SF1_C_Upf1"/>
    <property type="match status" value="1"/>
</dbReference>
<evidence type="ECO:0000259" key="10">
    <source>
        <dbReference type="PROSITE" id="PS50859"/>
    </source>
</evidence>
<dbReference type="CDD" id="cd14824">
    <property type="entry name" value="Longin"/>
    <property type="match status" value="1"/>
</dbReference>
<keyword evidence="4" id="KW-0677">Repeat</keyword>
<keyword evidence="6" id="KW-0862">Zinc</keyword>
<dbReference type="SUPFAM" id="SSF64356">
    <property type="entry name" value="SNARE-like"/>
    <property type="match status" value="1"/>
</dbReference>
<reference evidence="14" key="1">
    <citation type="submission" date="2016-06" db="UniProtKB">
        <authorList>
            <consortium name="WormBaseParasite"/>
        </authorList>
    </citation>
    <scope>IDENTIFICATION</scope>
</reference>
<feature type="domain" description="V-SNARE coiled-coil homology" evidence="11">
    <location>
        <begin position="2161"/>
        <end position="2221"/>
    </location>
</feature>
<dbReference type="WBParaSite" id="nOo.2.0.1.t03764-RA">
    <property type="protein sequence ID" value="nOo.2.0.1.t03764-RA"/>
    <property type="gene ID" value="nOo.2.0.1.g03764"/>
</dbReference>
<keyword evidence="9" id="KW-0812">Transmembrane</keyword>
<dbReference type="GO" id="GO:0008270">
    <property type="term" value="F:zinc ion binding"/>
    <property type="evidence" value="ECO:0007669"/>
    <property type="project" value="UniProtKB-KW"/>
</dbReference>
<dbReference type="CDD" id="cd15866">
    <property type="entry name" value="R-SNARE_SEC22"/>
    <property type="match status" value="1"/>
</dbReference>
<evidence type="ECO:0000256" key="1">
    <source>
        <dbReference type="ARBA" id="ARBA00004308"/>
    </source>
</evidence>
<keyword evidence="3" id="KW-0479">Metal-binding</keyword>
<dbReference type="Gene3D" id="3.40.50.300">
    <property type="entry name" value="P-loop containing nucleotide triphosphate hydrolases"/>
    <property type="match status" value="3"/>
</dbReference>
<comment type="subcellular location">
    <subcellularLocation>
        <location evidence="1">Endomembrane system</location>
    </subcellularLocation>
</comment>
<comment type="similarity">
    <text evidence="2">Belongs to the synaptobrevin family.</text>
</comment>
<dbReference type="Pfam" id="PF00957">
    <property type="entry name" value="Synaptobrevin"/>
    <property type="match status" value="1"/>
</dbReference>
<dbReference type="OrthoDB" id="2423195at2759"/>
<protein>
    <submittedName>
        <fullName evidence="14">AAA_11 domain-containing protein</fullName>
    </submittedName>
</protein>
<evidence type="ECO:0000256" key="9">
    <source>
        <dbReference type="SAM" id="Phobius"/>
    </source>
</evidence>
<dbReference type="Gene3D" id="1.20.5.110">
    <property type="match status" value="1"/>
</dbReference>
<evidence type="ECO:0000256" key="8">
    <source>
        <dbReference type="PROSITE-ProRule" id="PRU00290"/>
    </source>
</evidence>
<sequence length="2242" mass="257737">MGNYCFWRKQQTENHTRNDAVRYLHGLSEIAVQTNCIGVVVWDSRCCRGGDERCSFADVFRQKSSKLGLNLVHSPSFLFTKNVAMAQREVEEWYEELESDKDEILVVFFNDSDSNEVEQKMQGALKERILLYIQSGDNLLRCARDETEEIIRCWIKEICELLSERFYEGGKSQEKHEINTDCSLLSLVHVENILADLQKLEKPLKDLDLIKNIDTSMLRNRLLIPFTDREQNGRLLALLSAAASFTELPDLQTTVVNFVENILKSGFISFILRENANHIRSVASGECHRTLFIYLQDIMQILYIAKVNHIQDFDIAFDEFLNFMESIPEKCWSAIDEELQLTIFRTLQKLTINASEFLTVDLHENHELNIINNDMKCFDNRVSFDLIKECGFNDYRPAWINVDVEPPEDFRILSVYATSNDILHPARPYIRKNIVKGSYLSQEHYLDIQFRLMREDLVAPLRDGIRLWKQQKGKGTFLSYAMDASEELDLLVIRGVIVEGAQLKRSTGEIIRYVTFQPISTDNSWSLRLKYGQLVTLSSDGFQNEALFATVAEKDSDDFLKGKLGLCFFDNHSVSRAKVYILVESNSYYEMYQHVLECIKRFDNEHEIPFGRFLLKAEKDVRFPAYLVEQMDDDSSSSSDSLSSEYTDYSGSRSVTKKTVIAKEISIFGTKYAVDKLKYTLDGDKVACLDDSQRNALCHAFTHEFALIQGPPGTGKTFLGRLIVRILLENIKMWNPARTNPILIVCFTNHALDQFLDGVLVDLINDGRYNDELPSIVRIGSRCKSETLQRYTKRPVLEAYTNLISDIARHKANQLMLERIHLLEVIRSEVAVLTLRKNEILSFEYIQRAMLPEHIQQFKLQRQKSGKRCSIDEIFCRWLLEGDPGREDRASEETDMNEHIIDHEREKFFGNKNSPEISVLWSMDEKFAGKERNEQKEEMLAPDSVIDEWITWKEIQERLLKTNPDIDNYYHCGQWDIDKDPNASAIKPVTIFSDQKCGKSKQHINVKYNAEHITCLNDVKTNILKSSPLTLEEASSIKNLQTLHRHRRWALYMHWINKLKVVVTKKLDALLCRYQILMKDVKKEFDLLDEIILRKALIIGATTTGAAKIKPFLDRLGCPIIIVEEAAEILEAHVLTSITNDCQHAILIGDHQQLRPNPAVFALAREYNLDISLFERLIRNDFPYITLRKQHRMALTISKTIMPEFYPLIEDADNVLNYPDVRGCRKNLYFISHFHKEDVLLSTSHKNSFEGDFMVSLSAYFVQQGYACSEITLLCAYTAQANYVRTQMMLKFNNESSFPLVETVDNYQGKENDIIILSLVRSQPSDNIGFLRVSNRVCVALSRSRLGLYVIGNMHFLRSNSLFWNRLYIALADANCIGDGFPAFCKKHDVTQIIHSADEFLTKTPEGGCYYPCDFIRSCGHICNQPCHRTDQEHNRACIHSCPKTCSTIFRHPCSKLCGEPCGSCQFYENKIFPCGHTTGVVCHLFEKAVCQQKCPKKLPCGHQCVKKCNEPCKCSHKILLICGHTVTTACSEKQETKCVAKVEKTFTACSHRWAVPCHDYENAQCGEKCERILPCGHQCQSLCGNCTLVGCVNCASLCGKRLPCGHDCLRMCGEPCEPCIAPCSNQCQHSYCSQQLDIVGRRARCADFYNFCVQRCMNSCKHQKCQMQCWQVCSISPCSFSCNKKLECGHTCLSPCGEICPDVCAECQGINVPVLQFQRCKCIVSVEEADLHIQGQTSRKQQYTCPKCSCRLSTNSCFRYARELKEQIIFNERIKFSKLLINGPLMNLQYNVLKQAEDDLAKIMKMKGRKKDTVVMEVTEILHPVIMRLNTEFYNHSGIMKWQAMVDMLSDFCRLTMYIITEKFISIPKKRYCNLHTLFHDSLGTTNNIFRLLEMDLLNLSILAKLLKTESPSMLEIPIANGLRKVSIKYMLGRLANDLIRKLRDLDVEQLNDLLRVTMNALNWSSDTEQKKASIQFVQCYRNLYEILDMQHMLINDLQCLVTVFWGTPGYEPLDRCHYQPSVIYTAMVLLTLIARVSDGLILATSIEGSDEPDHNMVKYTNQAKMLFRKLNDNSPNIHTLESGPYYFHYVIKRPVCSLCLCDKNFSRKSAFAYLEDVTDEFLGQNGTRIASVTRPYHFIEFDYYIQQAKRKYAGRNRHAISAVSSELQDVTRIMVSNIEDVIHRGEALNILETRANDLSDISKKYREDARLLNRKSTLFKVTAFVCLLGFFGFIARYLFW</sequence>
<organism evidence="14">
    <name type="scientific">Onchocerca ochengi</name>
    <name type="common">Filarial nematode worm</name>
    <dbReference type="NCBI Taxonomy" id="42157"/>
    <lineage>
        <taxon>Eukaryota</taxon>
        <taxon>Metazoa</taxon>
        <taxon>Ecdysozoa</taxon>
        <taxon>Nematoda</taxon>
        <taxon>Chromadorea</taxon>
        <taxon>Rhabditida</taxon>
        <taxon>Spirurina</taxon>
        <taxon>Spiruromorpha</taxon>
        <taxon>Filarioidea</taxon>
        <taxon>Onchocercidae</taxon>
        <taxon>Onchocerca</taxon>
    </lineage>
</organism>
<keyword evidence="13" id="KW-1185">Reference proteome</keyword>
<keyword evidence="7 9" id="KW-0472">Membrane</keyword>
<dbReference type="SUPFAM" id="SSF52540">
    <property type="entry name" value="P-loop containing nucleoside triphosphate hydrolases"/>
    <property type="match status" value="1"/>
</dbReference>
<dbReference type="GO" id="GO:0031380">
    <property type="term" value="C:nuclear RNA-directed RNA polymerase complex"/>
    <property type="evidence" value="ECO:0007669"/>
    <property type="project" value="TreeGrafter"/>
</dbReference>
<dbReference type="STRING" id="42157.A0A182E6X4"/>
<feature type="domain" description="Longin" evidence="10">
    <location>
        <begin position="2034"/>
        <end position="2147"/>
    </location>
</feature>
<dbReference type="InterPro" id="IPR010908">
    <property type="entry name" value="Longin_dom"/>
</dbReference>
<dbReference type="GO" id="GO:0012505">
    <property type="term" value="C:endomembrane system"/>
    <property type="evidence" value="ECO:0007669"/>
    <property type="project" value="UniProtKB-SubCell"/>
</dbReference>
<dbReference type="SUPFAM" id="SSF58038">
    <property type="entry name" value="SNARE fusion complex"/>
    <property type="match status" value="1"/>
</dbReference>
<dbReference type="InterPro" id="IPR000967">
    <property type="entry name" value="Znf_NFX1"/>
</dbReference>
<evidence type="ECO:0000256" key="2">
    <source>
        <dbReference type="ARBA" id="ARBA00008025"/>
    </source>
</evidence>
<dbReference type="Pfam" id="PF13087">
    <property type="entry name" value="AAA_12"/>
    <property type="match status" value="1"/>
</dbReference>
<reference evidence="12 13" key="2">
    <citation type="submission" date="2018-08" db="EMBL/GenBank/DDBJ databases">
        <authorList>
            <person name="Laetsch R D."/>
            <person name="Stevens L."/>
            <person name="Kumar S."/>
            <person name="Blaxter L. M."/>
        </authorList>
    </citation>
    <scope>NUCLEOTIDE SEQUENCE [LARGE SCALE GENOMIC DNA]</scope>
</reference>
<dbReference type="InterPro" id="IPR057373">
    <property type="entry name" value="ZNFX1"/>
</dbReference>
<proteinExistence type="inferred from homology"/>
<evidence type="ECO:0000313" key="13">
    <source>
        <dbReference type="Proteomes" id="UP000271087"/>
    </source>
</evidence>
<evidence type="ECO:0000256" key="7">
    <source>
        <dbReference type="ARBA" id="ARBA00023136"/>
    </source>
</evidence>
<dbReference type="InterPro" id="IPR042855">
    <property type="entry name" value="V_SNARE_CC"/>
</dbReference>
<keyword evidence="8" id="KW-0175">Coiled coil</keyword>
<dbReference type="PANTHER" id="PTHR10887:SF341">
    <property type="entry name" value="NFX1-TYPE ZINC FINGER-CONTAINING PROTEIN 1"/>
    <property type="match status" value="1"/>
</dbReference>
<evidence type="ECO:0000259" key="11">
    <source>
        <dbReference type="PROSITE" id="PS50892"/>
    </source>
</evidence>
<dbReference type="Pfam" id="PF25396">
    <property type="entry name" value="ZNFX1"/>
    <property type="match status" value="1"/>
</dbReference>